<dbReference type="GO" id="GO:0006915">
    <property type="term" value="P:apoptotic process"/>
    <property type="evidence" value="ECO:0007669"/>
    <property type="project" value="UniProtKB-KW"/>
</dbReference>
<feature type="region of interest" description="Disordered" evidence="11">
    <location>
        <begin position="703"/>
        <end position="730"/>
    </location>
</feature>
<dbReference type="GO" id="GO:0005694">
    <property type="term" value="C:chromosome"/>
    <property type="evidence" value="ECO:0007669"/>
    <property type="project" value="UniProtKB-SubCell"/>
</dbReference>
<evidence type="ECO:0000256" key="3">
    <source>
        <dbReference type="ARBA" id="ARBA00004496"/>
    </source>
</evidence>
<dbReference type="GO" id="GO:0006355">
    <property type="term" value="P:regulation of DNA-templated transcription"/>
    <property type="evidence" value="ECO:0007669"/>
    <property type="project" value="UniProtKB-ARBA"/>
</dbReference>
<dbReference type="Gene3D" id="1.20.58.2170">
    <property type="match status" value="1"/>
</dbReference>
<evidence type="ECO:0000313" key="14">
    <source>
        <dbReference type="Proteomes" id="UP000838878"/>
    </source>
</evidence>
<evidence type="ECO:0000256" key="5">
    <source>
        <dbReference type="ARBA" id="ARBA00022490"/>
    </source>
</evidence>
<evidence type="ECO:0000256" key="2">
    <source>
        <dbReference type="ARBA" id="ARBA00004286"/>
    </source>
</evidence>
<accession>A0A8J9Y7Z6</accession>
<dbReference type="Proteomes" id="UP000838878">
    <property type="component" value="Chromosome 3"/>
</dbReference>
<keyword evidence="7 10" id="KW-0175">Coiled coil</keyword>
<feature type="region of interest" description="Disordered" evidence="11">
    <location>
        <begin position="1"/>
        <end position="25"/>
    </location>
</feature>
<dbReference type="GO" id="GO:0042393">
    <property type="term" value="F:histone binding"/>
    <property type="evidence" value="ECO:0007669"/>
    <property type="project" value="InterPro"/>
</dbReference>
<feature type="region of interest" description="Disordered" evidence="11">
    <location>
        <begin position="1072"/>
        <end position="1094"/>
    </location>
</feature>
<dbReference type="InterPro" id="IPR038298">
    <property type="entry name" value="Daxx_N_sf"/>
</dbReference>
<proteinExistence type="predicted"/>
<evidence type="ECO:0000313" key="13">
    <source>
        <dbReference type="EMBL" id="CAH0722394.1"/>
    </source>
</evidence>
<evidence type="ECO:0000256" key="10">
    <source>
        <dbReference type="SAM" id="Coils"/>
    </source>
</evidence>
<dbReference type="Pfam" id="PF20920">
    <property type="entry name" value="DAXX_hist_bd"/>
    <property type="match status" value="1"/>
</dbReference>
<feature type="non-terminal residue" evidence="13">
    <location>
        <position position="1094"/>
    </location>
</feature>
<keyword evidence="5" id="KW-0963">Cytoplasm</keyword>
<evidence type="ECO:0000256" key="6">
    <source>
        <dbReference type="ARBA" id="ARBA00022703"/>
    </source>
</evidence>
<keyword evidence="6" id="KW-0053">Apoptosis</keyword>
<dbReference type="Gene3D" id="1.10.8.810">
    <property type="entry name" value="Daxx helical bundle domain"/>
    <property type="match status" value="1"/>
</dbReference>
<dbReference type="InterPro" id="IPR046426">
    <property type="entry name" value="DAXX_histone-bd_sf"/>
</dbReference>
<evidence type="ECO:0000256" key="11">
    <source>
        <dbReference type="SAM" id="MobiDB-lite"/>
    </source>
</evidence>
<keyword evidence="14" id="KW-1185">Reference proteome</keyword>
<evidence type="ECO:0000259" key="12">
    <source>
        <dbReference type="Pfam" id="PF20920"/>
    </source>
</evidence>
<gene>
    <name evidence="13" type="ORF">BINO364_LOCUS8355</name>
</gene>
<feature type="compositionally biased region" description="Acidic residues" evidence="11">
    <location>
        <begin position="704"/>
        <end position="723"/>
    </location>
</feature>
<dbReference type="OrthoDB" id="7492809at2759"/>
<feature type="compositionally biased region" description="Polar residues" evidence="11">
    <location>
        <begin position="1082"/>
        <end position="1094"/>
    </location>
</feature>
<dbReference type="EMBL" id="OV170223">
    <property type="protein sequence ID" value="CAH0722394.1"/>
    <property type="molecule type" value="Genomic_DNA"/>
</dbReference>
<evidence type="ECO:0000256" key="9">
    <source>
        <dbReference type="ARBA" id="ARBA00023242"/>
    </source>
</evidence>
<reference evidence="13" key="1">
    <citation type="submission" date="2021-12" db="EMBL/GenBank/DDBJ databases">
        <authorList>
            <person name="Martin H S."/>
        </authorList>
    </citation>
    <scope>NUCLEOTIDE SEQUENCE</scope>
</reference>
<feature type="domain" description="Daxx histone-binding" evidence="12">
    <location>
        <begin position="612"/>
        <end position="693"/>
    </location>
</feature>
<feature type="compositionally biased region" description="Acidic residues" evidence="11">
    <location>
        <begin position="1"/>
        <end position="17"/>
    </location>
</feature>
<dbReference type="GO" id="GO:0005737">
    <property type="term" value="C:cytoplasm"/>
    <property type="evidence" value="ECO:0007669"/>
    <property type="project" value="UniProtKB-SubCell"/>
</dbReference>
<dbReference type="InterPro" id="IPR046378">
    <property type="entry name" value="DAXX_histone-bd"/>
</dbReference>
<keyword evidence="8" id="KW-0143">Chaperone</keyword>
<evidence type="ECO:0000256" key="1">
    <source>
        <dbReference type="ARBA" id="ARBA00004123"/>
    </source>
</evidence>
<feature type="coiled-coil region" evidence="10">
    <location>
        <begin position="504"/>
        <end position="531"/>
    </location>
</feature>
<sequence>MSTEDVIELGSSDEEAEPAPKKRKAMPNAMVVIPSECSGVTIKGVKSSSSIKNANIQPKPVSSTNDMSMGSKPIIVRNMNNNYNANILKQRSNLIPVHIPVIKNISNDMKCPVVPRQKLSINPMSYIQNFNNKNQLTITKSNPNKNYTAMVIRGPKFLNNLPPGITIKPVTNPGASGTKRKQVVNKPKTLMPKVSTVEIDDEPVESSTGNPQWYLRPEEQRDNNSFNEEVGSDVVEKKTEMSMEEQNNKEPETQKFVEITIEDSPVKQLHSKHSNEIGKELTITIDDSPVKPIFKNNNDIHSDSEQCGDKTPLSKKKLEYPKENYKEKQVVEIEIDIMQPNIYSCNNNSKEETICTNKSNIEKSPMEVNIDSKNGASDVNNKDQTTSCEFHPIYQNFIDLCFQLEDSADMTKIVEKKIKAYYKQCPKEYVESEEFIEMVSSKITSIKASPEKLYLFIKDIVDELNLQRKMTKSHKPKKEDLNKDSLHCDTQEDNEYDYKRQRQIRKLEKTIKKLHRAVQKLEEQEVDFEDDEDSVYLLTERYKERLIRVYEKFCQMINTKMPSEPRLHIEARPGRPPGPAKKLEMWINKKVPIGTPLPFPDFHDVLRCVREANNQDKLGWNEVDIMEEAQDLFTRCGKKLQRRRQENEWRIASSRVAHHVDPAESSADLKKKFEENKKIAAIKESELLNKYVERQNQMNLQPVEIEDKEADESPVESEEEDLVEEKNSLDDKQRRKVTLKRLIEERSKKNEEKKDNTPLENVNIDETKMAESKTTEKKVTTKDDESNKMDVDIAIDVKQNYLIEEKQDKFGVDDSDDVASGIDELNLLSKLYSENELDSSQDCSDSDVSVITLDTLGTDSENENVPWLISEDVISIENSSYSESESTMDGQNKKACPTPIVEDIKNKDTELEISLIADNENDTREEIVENILLASSDEENTNPIQENIDCINLRDDSLSISETMLVGETCEKESVDNDDSIVCVNENPLQSISESTFNAKDIEDKCVDENSATSSIISLQNNDVRVDEVKDLVDVCTSDANSVESVDLQIEENVQKGSPKQILNVNNESSTIVQDSDEKDNNNSNQSASVFNDA</sequence>
<feature type="region of interest" description="Disordered" evidence="11">
    <location>
        <begin position="200"/>
        <end position="231"/>
    </location>
</feature>
<dbReference type="GO" id="GO:0005634">
    <property type="term" value="C:nucleus"/>
    <property type="evidence" value="ECO:0007669"/>
    <property type="project" value="UniProtKB-SubCell"/>
</dbReference>
<evidence type="ECO:0000256" key="8">
    <source>
        <dbReference type="ARBA" id="ARBA00023186"/>
    </source>
</evidence>
<evidence type="ECO:0000256" key="4">
    <source>
        <dbReference type="ARBA" id="ARBA00022454"/>
    </source>
</evidence>
<dbReference type="CDD" id="cd13150">
    <property type="entry name" value="DAXX_histone_binding"/>
    <property type="match status" value="1"/>
</dbReference>
<evidence type="ECO:0000256" key="7">
    <source>
        <dbReference type="ARBA" id="ARBA00023054"/>
    </source>
</evidence>
<name>A0A8J9Y7Z6_9NEOP</name>
<keyword evidence="4" id="KW-0158">Chromosome</keyword>
<comment type="subcellular location">
    <subcellularLocation>
        <location evidence="2">Chromosome</location>
    </subcellularLocation>
    <subcellularLocation>
        <location evidence="3">Cytoplasm</location>
    </subcellularLocation>
    <subcellularLocation>
        <location evidence="1">Nucleus</location>
    </subcellularLocation>
</comment>
<organism evidence="13 14">
    <name type="scientific">Brenthis ino</name>
    <name type="common">lesser marbled fritillary</name>
    <dbReference type="NCBI Taxonomy" id="405034"/>
    <lineage>
        <taxon>Eukaryota</taxon>
        <taxon>Metazoa</taxon>
        <taxon>Ecdysozoa</taxon>
        <taxon>Arthropoda</taxon>
        <taxon>Hexapoda</taxon>
        <taxon>Insecta</taxon>
        <taxon>Pterygota</taxon>
        <taxon>Neoptera</taxon>
        <taxon>Endopterygota</taxon>
        <taxon>Lepidoptera</taxon>
        <taxon>Glossata</taxon>
        <taxon>Ditrysia</taxon>
        <taxon>Papilionoidea</taxon>
        <taxon>Nymphalidae</taxon>
        <taxon>Heliconiinae</taxon>
        <taxon>Argynnini</taxon>
        <taxon>Brenthis</taxon>
    </lineage>
</organism>
<keyword evidence="9" id="KW-0539">Nucleus</keyword>
<protein>
    <recommendedName>
        <fullName evidence="12">Daxx histone-binding domain-containing protein</fullName>
    </recommendedName>
</protein>
<dbReference type="AlphaFoldDB" id="A0A8J9Y7Z6"/>